<gene>
    <name evidence="1" type="ORF">H2198_009542</name>
</gene>
<sequence>MPSSSLFLRSSTTLATVLSLFSASASATDVYNLATSYKGNDFLDTSKFNYFNGLDPNKGYVTYLDKDSAVNANLVGVESDVFYMSVDSQSLLDTPDSIALGSGRSSVRIESTTRWTKGLWIADIGHMPTSTCGLWPAYWTLGENWPNNGEIDIIEGVNDRDYRISVLHDGGPGSEIDSDNAGTGQVLNDDCYYNTATGAGATGCVIKDSSAGSYGTGFNSAGGRIVAMEWTSDAIKIWTFAHGSAPSDINSANPNPDAWPEAVQIFHGDDLDIDDNFNAHQLIFNTNFCGDFGNAVWSSEGCAGQTGYDTCAEYVAYHPGAFAQAFWAINGVKVYQKGPSQSTTTTTTTATTSKTSTTTTEVTTTTTPSIPATTTTTTFSVPYPLNGTTSTTTSGHGTTTTSDYETTTSTTSWSTSTRSRSSSSRSRSSKPTGDKPSVSVTAFPQGTGIPGSWDNWVAPGPKPSFITTTITKTYVVPCSTGLETKTATITTSFVGGKPQTFTPEIPLTTYTTSCPAEWGFGGRPVTVTAPITNTVTVTIINGKPTVTPSNANGDGSWNAWDGSSQSSASTKATPAANSATATATASWGAWTDTKASTTCSSMTITTVSSSFCTTPTASDVTSCSTWHIETDGYPITSSCATSKATPTPVCAISTTVSTVCASSATGSVKTPDATGTASWGAWNGASTLTTVKTPDATAAQVCSTPSASTTTSCTTWHIEDAAAGYPVTSSCTTVTASATPVCTSSTTGAPASASATWAAWNPSANSTVKGVQAYTGAATKAGSSLSGLMGVVALIGVFML</sequence>
<dbReference type="Proteomes" id="UP001172386">
    <property type="component" value="Unassembled WGS sequence"/>
</dbReference>
<dbReference type="EMBL" id="JAPDRQ010000277">
    <property type="protein sequence ID" value="KAJ9651165.1"/>
    <property type="molecule type" value="Genomic_DNA"/>
</dbReference>
<name>A0ACC2ZU63_9EURO</name>
<proteinExistence type="predicted"/>
<keyword evidence="2" id="KW-1185">Reference proteome</keyword>
<reference evidence="1" key="1">
    <citation type="submission" date="2022-10" db="EMBL/GenBank/DDBJ databases">
        <title>Culturing micro-colonial fungi from biological soil crusts in the Mojave desert and describing Neophaeococcomyces mojavensis, and introducing the new genera and species Taxawa tesnikishii.</title>
        <authorList>
            <person name="Kurbessoian T."/>
            <person name="Stajich J.E."/>
        </authorList>
    </citation>
    <scope>NUCLEOTIDE SEQUENCE</scope>
    <source>
        <strain evidence="1">JES_112</strain>
    </source>
</reference>
<protein>
    <submittedName>
        <fullName evidence="1">Uncharacterized protein</fullName>
    </submittedName>
</protein>
<comment type="caution">
    <text evidence="1">The sequence shown here is derived from an EMBL/GenBank/DDBJ whole genome shotgun (WGS) entry which is preliminary data.</text>
</comment>
<organism evidence="1 2">
    <name type="scientific">Neophaeococcomyces mojaviensis</name>
    <dbReference type="NCBI Taxonomy" id="3383035"/>
    <lineage>
        <taxon>Eukaryota</taxon>
        <taxon>Fungi</taxon>
        <taxon>Dikarya</taxon>
        <taxon>Ascomycota</taxon>
        <taxon>Pezizomycotina</taxon>
        <taxon>Eurotiomycetes</taxon>
        <taxon>Chaetothyriomycetidae</taxon>
        <taxon>Chaetothyriales</taxon>
        <taxon>Chaetothyriales incertae sedis</taxon>
        <taxon>Neophaeococcomyces</taxon>
    </lineage>
</organism>
<evidence type="ECO:0000313" key="1">
    <source>
        <dbReference type="EMBL" id="KAJ9651165.1"/>
    </source>
</evidence>
<accession>A0ACC2ZU63</accession>
<evidence type="ECO:0000313" key="2">
    <source>
        <dbReference type="Proteomes" id="UP001172386"/>
    </source>
</evidence>